<dbReference type="InterPro" id="IPR036188">
    <property type="entry name" value="FAD/NAD-bd_sf"/>
</dbReference>
<proteinExistence type="inferred from homology"/>
<dbReference type="Pfam" id="PF07992">
    <property type="entry name" value="Pyr_redox_2"/>
    <property type="match status" value="1"/>
</dbReference>
<protein>
    <recommendedName>
        <fullName evidence="3">dihydrolipoyl dehydrogenase</fullName>
        <ecNumber evidence="3">1.8.1.4</ecNumber>
    </recommendedName>
    <alternativeName>
        <fullName evidence="8">Dihydrolipoamide dehydrogenase</fullName>
    </alternativeName>
</protein>
<dbReference type="GO" id="GO:0050660">
    <property type="term" value="F:flavin adenine dinucleotide binding"/>
    <property type="evidence" value="ECO:0007669"/>
    <property type="project" value="TreeGrafter"/>
</dbReference>
<accession>A0A7R8WV69</accession>
<name>A0A7R8WV69_9CRUS</name>
<evidence type="ECO:0000256" key="1">
    <source>
        <dbReference type="ARBA" id="ARBA00001974"/>
    </source>
</evidence>
<dbReference type="InterPro" id="IPR004099">
    <property type="entry name" value="Pyr_nucl-diS_OxRdtase_dimer"/>
</dbReference>
<organism evidence="10">
    <name type="scientific">Cyprideis torosa</name>
    <dbReference type="NCBI Taxonomy" id="163714"/>
    <lineage>
        <taxon>Eukaryota</taxon>
        <taxon>Metazoa</taxon>
        <taxon>Ecdysozoa</taxon>
        <taxon>Arthropoda</taxon>
        <taxon>Crustacea</taxon>
        <taxon>Oligostraca</taxon>
        <taxon>Ostracoda</taxon>
        <taxon>Podocopa</taxon>
        <taxon>Podocopida</taxon>
        <taxon>Cytherocopina</taxon>
        <taxon>Cytheroidea</taxon>
        <taxon>Cytherideidae</taxon>
        <taxon>Cyprideis</taxon>
    </lineage>
</organism>
<comment type="catalytic activity">
    <reaction evidence="9">
        <text>N(6)-[(R)-dihydrolipoyl]-L-lysyl-[protein] + NAD(+) = N(6)-[(R)-lipoyl]-L-lysyl-[protein] + NADH + H(+)</text>
        <dbReference type="Rhea" id="RHEA:15045"/>
        <dbReference type="Rhea" id="RHEA-COMP:10474"/>
        <dbReference type="Rhea" id="RHEA-COMP:10475"/>
        <dbReference type="ChEBI" id="CHEBI:15378"/>
        <dbReference type="ChEBI" id="CHEBI:57540"/>
        <dbReference type="ChEBI" id="CHEBI:57945"/>
        <dbReference type="ChEBI" id="CHEBI:83099"/>
        <dbReference type="ChEBI" id="CHEBI:83100"/>
        <dbReference type="EC" id="1.8.1.4"/>
    </reaction>
</comment>
<dbReference type="SUPFAM" id="SSF51905">
    <property type="entry name" value="FAD/NAD(P)-binding domain"/>
    <property type="match status" value="1"/>
</dbReference>
<dbReference type="PRINTS" id="PR00411">
    <property type="entry name" value="PNDRDTASEI"/>
</dbReference>
<keyword evidence="4" id="KW-0285">Flavoprotein</keyword>
<dbReference type="GO" id="GO:0006103">
    <property type="term" value="P:2-oxoglutarate metabolic process"/>
    <property type="evidence" value="ECO:0007669"/>
    <property type="project" value="TreeGrafter"/>
</dbReference>
<dbReference type="Gene3D" id="3.50.50.60">
    <property type="entry name" value="FAD/NAD(P)-binding domain"/>
    <property type="match status" value="2"/>
</dbReference>
<dbReference type="PANTHER" id="PTHR22912:SF160">
    <property type="entry name" value="DIHYDROLIPOYL DEHYDROGENASE"/>
    <property type="match status" value="1"/>
</dbReference>
<dbReference type="Pfam" id="PF02852">
    <property type="entry name" value="Pyr_redox_dim"/>
    <property type="match status" value="1"/>
</dbReference>
<dbReference type="AlphaFoldDB" id="A0A7R8WV69"/>
<dbReference type="OrthoDB" id="361797at2759"/>
<reference evidence="10" key="1">
    <citation type="submission" date="2020-11" db="EMBL/GenBank/DDBJ databases">
        <authorList>
            <person name="Tran Van P."/>
        </authorList>
    </citation>
    <scope>NUCLEOTIDE SEQUENCE</scope>
</reference>
<sequence length="244" mass="25916">MPGADRDLVKLFEKAVKKRYDKIFVNTKVTAIEPSDDGLVCHFEGGDAPASAVYDRVLVAIGRSPNGPLIDAEKAGVVVDERGFIAVDNQQRTNVAHIFAIGDVVGQPMLAHKATHEGKVAAEVIAGEKSYFDARTIPSVAYTDPEVAWCGLTEEQAKAQGVDYEKGAFPWAASGRALSMGAENGMTKVLFDKTTKQVIGAGIVGKNAGELIAETVLALEMGADAHEDHPRGYMAIALPANPLQ</sequence>
<dbReference type="PANTHER" id="PTHR22912">
    <property type="entry name" value="DISULFIDE OXIDOREDUCTASE"/>
    <property type="match status" value="1"/>
</dbReference>
<evidence type="ECO:0000256" key="4">
    <source>
        <dbReference type="ARBA" id="ARBA00022630"/>
    </source>
</evidence>
<dbReference type="FunFam" id="3.30.390.30:FF:000001">
    <property type="entry name" value="Dihydrolipoyl dehydrogenase"/>
    <property type="match status" value="1"/>
</dbReference>
<evidence type="ECO:0000256" key="5">
    <source>
        <dbReference type="ARBA" id="ARBA00022827"/>
    </source>
</evidence>
<comment type="similarity">
    <text evidence="2">Belongs to the class-I pyridine nucleotide-disulfide oxidoreductase family.</text>
</comment>
<evidence type="ECO:0000313" key="10">
    <source>
        <dbReference type="EMBL" id="CAD7235755.1"/>
    </source>
</evidence>
<dbReference type="InterPro" id="IPR050151">
    <property type="entry name" value="Class-I_Pyr_Nuc-Dis_Oxidored"/>
</dbReference>
<evidence type="ECO:0000256" key="6">
    <source>
        <dbReference type="ARBA" id="ARBA00023002"/>
    </source>
</evidence>
<keyword evidence="6" id="KW-0560">Oxidoreductase</keyword>
<dbReference type="GO" id="GO:0004148">
    <property type="term" value="F:dihydrolipoyl dehydrogenase (NADH) activity"/>
    <property type="evidence" value="ECO:0007669"/>
    <property type="project" value="UniProtKB-EC"/>
</dbReference>
<dbReference type="PRINTS" id="PR00368">
    <property type="entry name" value="FADPNR"/>
</dbReference>
<dbReference type="InterPro" id="IPR023753">
    <property type="entry name" value="FAD/NAD-binding_dom"/>
</dbReference>
<dbReference type="EC" id="1.8.1.4" evidence="3"/>
<dbReference type="InterPro" id="IPR016156">
    <property type="entry name" value="FAD/NAD-linked_Rdtase_dimer_sf"/>
</dbReference>
<dbReference type="SUPFAM" id="SSF55424">
    <property type="entry name" value="FAD/NAD-linked reductases, dimerisation (C-terminal) domain"/>
    <property type="match status" value="1"/>
</dbReference>
<evidence type="ECO:0000256" key="3">
    <source>
        <dbReference type="ARBA" id="ARBA00012608"/>
    </source>
</evidence>
<keyword evidence="7" id="KW-0520">NAD</keyword>
<dbReference type="Gene3D" id="3.30.390.30">
    <property type="match status" value="1"/>
</dbReference>
<evidence type="ECO:0000256" key="8">
    <source>
        <dbReference type="ARBA" id="ARBA00031281"/>
    </source>
</evidence>
<gene>
    <name evidence="10" type="ORF">CTOB1V02_LOCUS13570</name>
</gene>
<comment type="cofactor">
    <cofactor evidence="1">
        <name>FAD</name>
        <dbReference type="ChEBI" id="CHEBI:57692"/>
    </cofactor>
</comment>
<dbReference type="EMBL" id="OB674502">
    <property type="protein sequence ID" value="CAD7235755.1"/>
    <property type="molecule type" value="Genomic_DNA"/>
</dbReference>
<evidence type="ECO:0000256" key="9">
    <source>
        <dbReference type="ARBA" id="ARBA00049187"/>
    </source>
</evidence>
<evidence type="ECO:0000256" key="7">
    <source>
        <dbReference type="ARBA" id="ARBA00023027"/>
    </source>
</evidence>
<evidence type="ECO:0000256" key="2">
    <source>
        <dbReference type="ARBA" id="ARBA00007532"/>
    </source>
</evidence>
<keyword evidence="5" id="KW-0274">FAD</keyword>